<keyword evidence="7" id="KW-1185">Reference proteome</keyword>
<keyword evidence="2" id="KW-0524">Neurogenesis</keyword>
<reference evidence="6 7" key="1">
    <citation type="journal article" date="2007" name="Science">
        <title>Sea anemone genome reveals ancestral eumetazoan gene repertoire and genomic organization.</title>
        <authorList>
            <person name="Putnam N.H."/>
            <person name="Srivastava M."/>
            <person name="Hellsten U."/>
            <person name="Dirks B."/>
            <person name="Chapman J."/>
            <person name="Salamov A."/>
            <person name="Terry A."/>
            <person name="Shapiro H."/>
            <person name="Lindquist E."/>
            <person name="Kapitonov V.V."/>
            <person name="Jurka J."/>
            <person name="Genikhovich G."/>
            <person name="Grigoriev I.V."/>
            <person name="Lucas S.M."/>
            <person name="Steele R.E."/>
            <person name="Finnerty J.R."/>
            <person name="Technau U."/>
            <person name="Martindale M.Q."/>
            <person name="Rokhsar D.S."/>
        </authorList>
    </citation>
    <scope>NUCLEOTIDE SEQUENCE [LARGE SCALE GENOMIC DNA]</scope>
    <source>
        <strain evidence="7">CH2 X CH6</strain>
    </source>
</reference>
<dbReference type="OMA" id="EEQPYST"/>
<sequence>KKEHVSVLRRNERERNRVKLVSDGFAALRKHIPTTPVNKKLSKVETLRTAIEYIKHLQRILNDSNRV</sequence>
<evidence type="ECO:0000256" key="3">
    <source>
        <dbReference type="ARBA" id="ARBA00023125"/>
    </source>
</evidence>
<dbReference type="Pfam" id="PF00010">
    <property type="entry name" value="HLH"/>
    <property type="match status" value="1"/>
</dbReference>
<dbReference type="GO" id="GO:0005634">
    <property type="term" value="C:nucleus"/>
    <property type="evidence" value="ECO:0007669"/>
    <property type="project" value="UniProtKB-SubCell"/>
</dbReference>
<dbReference type="HOGENOM" id="CLU_171328_4_0_1"/>
<proteinExistence type="predicted"/>
<comment type="subcellular location">
    <subcellularLocation>
        <location evidence="1">Nucleus</location>
    </subcellularLocation>
</comment>
<feature type="non-terminal residue" evidence="6">
    <location>
        <position position="1"/>
    </location>
</feature>
<dbReference type="GO" id="GO:0000981">
    <property type="term" value="F:DNA-binding transcription factor activity, RNA polymerase II-specific"/>
    <property type="evidence" value="ECO:0000318"/>
    <property type="project" value="GO_Central"/>
</dbReference>
<dbReference type="SMART" id="SM00353">
    <property type="entry name" value="HLH"/>
    <property type="match status" value="1"/>
</dbReference>
<keyword evidence="4" id="KW-0539">Nucleus</keyword>
<accession>A7S6C2</accession>
<dbReference type="InterPro" id="IPR011598">
    <property type="entry name" value="bHLH_dom"/>
</dbReference>
<dbReference type="CDD" id="cd11390">
    <property type="entry name" value="bHLH_TS"/>
    <property type="match status" value="1"/>
</dbReference>
<dbReference type="eggNOG" id="KOG4029">
    <property type="taxonomic scope" value="Eukaryota"/>
</dbReference>
<feature type="non-terminal residue" evidence="6">
    <location>
        <position position="67"/>
    </location>
</feature>
<gene>
    <name evidence="6" type="ORF">NEMVEDRAFT_v1g106438</name>
</gene>
<evidence type="ECO:0000256" key="2">
    <source>
        <dbReference type="ARBA" id="ARBA00022902"/>
    </source>
</evidence>
<organism evidence="6 7">
    <name type="scientific">Nematostella vectensis</name>
    <name type="common">Starlet sea anemone</name>
    <dbReference type="NCBI Taxonomy" id="45351"/>
    <lineage>
        <taxon>Eukaryota</taxon>
        <taxon>Metazoa</taxon>
        <taxon>Cnidaria</taxon>
        <taxon>Anthozoa</taxon>
        <taxon>Hexacorallia</taxon>
        <taxon>Actiniaria</taxon>
        <taxon>Edwardsiidae</taxon>
        <taxon>Nematostella</taxon>
    </lineage>
</organism>
<evidence type="ECO:0000313" key="7">
    <source>
        <dbReference type="Proteomes" id="UP000001593"/>
    </source>
</evidence>
<dbReference type="InterPro" id="IPR036638">
    <property type="entry name" value="HLH_DNA-bd_sf"/>
</dbReference>
<dbReference type="PANTHER" id="PTHR23349">
    <property type="entry name" value="BASIC HELIX-LOOP-HELIX TRANSCRIPTION FACTOR, TWIST"/>
    <property type="match status" value="1"/>
</dbReference>
<dbReference type="Proteomes" id="UP000001593">
    <property type="component" value="Unassembled WGS sequence"/>
</dbReference>
<dbReference type="EMBL" id="DS469587">
    <property type="protein sequence ID" value="EDO40693.1"/>
    <property type="molecule type" value="Genomic_DNA"/>
</dbReference>
<dbReference type="InParanoid" id="A7S6C2"/>
<dbReference type="PANTHER" id="PTHR23349:SF108">
    <property type="entry name" value="BHLH DOMAIN-CONTAINING PROTEIN"/>
    <property type="match status" value="1"/>
</dbReference>
<dbReference type="FunFam" id="4.10.280.10:FF:000029">
    <property type="entry name" value="Achaete-scute family bHLH transcription factor 1"/>
    <property type="match status" value="1"/>
</dbReference>
<dbReference type="STRING" id="45351.A7S6C2"/>
<evidence type="ECO:0000256" key="4">
    <source>
        <dbReference type="ARBA" id="ARBA00023242"/>
    </source>
</evidence>
<evidence type="ECO:0000313" key="6">
    <source>
        <dbReference type="EMBL" id="EDO40693.1"/>
    </source>
</evidence>
<dbReference type="PhylomeDB" id="A7S6C2"/>
<feature type="domain" description="BHLH" evidence="5">
    <location>
        <begin position="5"/>
        <end position="57"/>
    </location>
</feature>
<dbReference type="GO" id="GO:0046983">
    <property type="term" value="F:protein dimerization activity"/>
    <property type="evidence" value="ECO:0007669"/>
    <property type="project" value="InterPro"/>
</dbReference>
<name>A7S6C2_NEMVE</name>
<dbReference type="GO" id="GO:0000977">
    <property type="term" value="F:RNA polymerase II transcription regulatory region sequence-specific DNA binding"/>
    <property type="evidence" value="ECO:0000318"/>
    <property type="project" value="GO_Central"/>
</dbReference>
<dbReference type="Gene3D" id="4.10.280.10">
    <property type="entry name" value="Helix-loop-helix DNA-binding domain"/>
    <property type="match status" value="1"/>
</dbReference>
<dbReference type="SUPFAM" id="SSF47459">
    <property type="entry name" value="HLH, helix-loop-helix DNA-binding domain"/>
    <property type="match status" value="1"/>
</dbReference>
<dbReference type="GO" id="GO:0007399">
    <property type="term" value="P:nervous system development"/>
    <property type="evidence" value="ECO:0007669"/>
    <property type="project" value="UniProtKB-KW"/>
</dbReference>
<dbReference type="GO" id="GO:0006357">
    <property type="term" value="P:regulation of transcription by RNA polymerase II"/>
    <property type="evidence" value="ECO:0000318"/>
    <property type="project" value="GO_Central"/>
</dbReference>
<dbReference type="PROSITE" id="PS50888">
    <property type="entry name" value="BHLH"/>
    <property type="match status" value="1"/>
</dbReference>
<evidence type="ECO:0000256" key="1">
    <source>
        <dbReference type="ARBA" id="ARBA00004123"/>
    </source>
</evidence>
<keyword evidence="3" id="KW-0238">DNA-binding</keyword>
<protein>
    <recommendedName>
        <fullName evidence="5">BHLH domain-containing protein</fullName>
    </recommendedName>
</protein>
<dbReference type="AlphaFoldDB" id="A7S6C2"/>
<dbReference type="GO" id="GO:0032502">
    <property type="term" value="P:developmental process"/>
    <property type="evidence" value="ECO:0000318"/>
    <property type="project" value="GO_Central"/>
</dbReference>
<evidence type="ECO:0000259" key="5">
    <source>
        <dbReference type="PROSITE" id="PS50888"/>
    </source>
</evidence>
<dbReference type="InterPro" id="IPR050283">
    <property type="entry name" value="E-box_TF_Regulators"/>
</dbReference>